<dbReference type="Proteomes" id="UP000317176">
    <property type="component" value="Unassembled WGS sequence"/>
</dbReference>
<evidence type="ECO:0000256" key="1">
    <source>
        <dbReference type="ARBA" id="ARBA00009437"/>
    </source>
</evidence>
<dbReference type="Gene3D" id="3.40.190.10">
    <property type="entry name" value="Periplasmic binding protein-like II"/>
    <property type="match status" value="1"/>
</dbReference>
<organism evidence="6 7">
    <name type="scientific">Bradyrhizobium daqingense</name>
    <dbReference type="NCBI Taxonomy" id="993502"/>
    <lineage>
        <taxon>Bacteria</taxon>
        <taxon>Pseudomonadati</taxon>
        <taxon>Pseudomonadota</taxon>
        <taxon>Alphaproteobacteria</taxon>
        <taxon>Hyphomicrobiales</taxon>
        <taxon>Nitrobacteraceae</taxon>
        <taxon>Bradyrhizobium</taxon>
    </lineage>
</organism>
<reference evidence="6 7" key="1">
    <citation type="journal article" date="2015" name="Stand. Genomic Sci.">
        <title>Genomic Encyclopedia of Bacterial and Archaeal Type Strains, Phase III: the genomes of soil and plant-associated and newly described type strains.</title>
        <authorList>
            <person name="Whitman W.B."/>
            <person name="Woyke T."/>
            <person name="Klenk H.P."/>
            <person name="Zhou Y."/>
            <person name="Lilburn T.G."/>
            <person name="Beck B.J."/>
            <person name="De Vos P."/>
            <person name="Vandamme P."/>
            <person name="Eisen J.A."/>
            <person name="Garrity G."/>
            <person name="Hugenholtz P."/>
            <person name="Kyrpides N.C."/>
        </authorList>
    </citation>
    <scope>NUCLEOTIDE SEQUENCE [LARGE SCALE GENOMIC DNA]</scope>
    <source>
        <strain evidence="6 7">CGMCC 1.10947</strain>
    </source>
</reference>
<evidence type="ECO:0000256" key="4">
    <source>
        <dbReference type="ARBA" id="ARBA00023163"/>
    </source>
</evidence>
<accession>A0A562KSW1</accession>
<dbReference type="GO" id="GO:0003700">
    <property type="term" value="F:DNA-binding transcription factor activity"/>
    <property type="evidence" value="ECO:0007669"/>
    <property type="project" value="InterPro"/>
</dbReference>
<dbReference type="SUPFAM" id="SSF53850">
    <property type="entry name" value="Periplasmic binding protein-like II"/>
    <property type="match status" value="1"/>
</dbReference>
<dbReference type="PANTHER" id="PTHR30537">
    <property type="entry name" value="HTH-TYPE TRANSCRIPTIONAL REGULATOR"/>
    <property type="match status" value="1"/>
</dbReference>
<dbReference type="InterPro" id="IPR036390">
    <property type="entry name" value="WH_DNA-bd_sf"/>
</dbReference>
<proteinExistence type="inferred from homology"/>
<keyword evidence="4" id="KW-0804">Transcription</keyword>
<dbReference type="InterPro" id="IPR000847">
    <property type="entry name" value="LysR_HTH_N"/>
</dbReference>
<evidence type="ECO:0000259" key="5">
    <source>
        <dbReference type="PROSITE" id="PS50931"/>
    </source>
</evidence>
<dbReference type="Gene3D" id="1.10.10.10">
    <property type="entry name" value="Winged helix-like DNA-binding domain superfamily/Winged helix DNA-binding domain"/>
    <property type="match status" value="1"/>
</dbReference>
<gene>
    <name evidence="6" type="ORF">IQ17_05966</name>
</gene>
<dbReference type="GO" id="GO:0043565">
    <property type="term" value="F:sequence-specific DNA binding"/>
    <property type="evidence" value="ECO:0007669"/>
    <property type="project" value="TreeGrafter"/>
</dbReference>
<keyword evidence="2" id="KW-0805">Transcription regulation</keyword>
<dbReference type="PANTHER" id="PTHR30537:SF74">
    <property type="entry name" value="HTH-TYPE TRANSCRIPTIONAL REGULATOR TRPI"/>
    <property type="match status" value="1"/>
</dbReference>
<feature type="domain" description="HTH lysR-type" evidence="5">
    <location>
        <begin position="11"/>
        <end position="68"/>
    </location>
</feature>
<dbReference type="PROSITE" id="PS50931">
    <property type="entry name" value="HTH_LYSR"/>
    <property type="match status" value="1"/>
</dbReference>
<comment type="caution">
    <text evidence="6">The sequence shown here is derived from an EMBL/GenBank/DDBJ whole genome shotgun (WGS) entry which is preliminary data.</text>
</comment>
<name>A0A562KSW1_9BRAD</name>
<dbReference type="Pfam" id="PF00126">
    <property type="entry name" value="HTH_1"/>
    <property type="match status" value="1"/>
</dbReference>
<dbReference type="EMBL" id="VLKL01000023">
    <property type="protein sequence ID" value="TWH98508.1"/>
    <property type="molecule type" value="Genomic_DNA"/>
</dbReference>
<dbReference type="AlphaFoldDB" id="A0A562KSW1"/>
<keyword evidence="3" id="KW-0238">DNA-binding</keyword>
<keyword evidence="7" id="KW-1185">Reference proteome</keyword>
<dbReference type="GO" id="GO:0006351">
    <property type="term" value="P:DNA-templated transcription"/>
    <property type="evidence" value="ECO:0007669"/>
    <property type="project" value="TreeGrafter"/>
</dbReference>
<dbReference type="SUPFAM" id="SSF46785">
    <property type="entry name" value="Winged helix' DNA-binding domain"/>
    <property type="match status" value="1"/>
</dbReference>
<dbReference type="PRINTS" id="PR00039">
    <property type="entry name" value="HTHLYSR"/>
</dbReference>
<evidence type="ECO:0000313" key="6">
    <source>
        <dbReference type="EMBL" id="TWH98508.1"/>
    </source>
</evidence>
<dbReference type="FunFam" id="1.10.10.10:FF:000038">
    <property type="entry name" value="Glycine cleavage system transcriptional activator"/>
    <property type="match status" value="1"/>
</dbReference>
<evidence type="ECO:0000256" key="3">
    <source>
        <dbReference type="ARBA" id="ARBA00023125"/>
    </source>
</evidence>
<protein>
    <submittedName>
        <fullName evidence="6">Regulatory helix-turn-helix LysR family protein</fullName>
    </submittedName>
</protein>
<comment type="similarity">
    <text evidence="1">Belongs to the LysR transcriptional regulatory family.</text>
</comment>
<dbReference type="InterPro" id="IPR036388">
    <property type="entry name" value="WH-like_DNA-bd_sf"/>
</dbReference>
<evidence type="ECO:0000256" key="2">
    <source>
        <dbReference type="ARBA" id="ARBA00023015"/>
    </source>
</evidence>
<dbReference type="InterPro" id="IPR058163">
    <property type="entry name" value="LysR-type_TF_proteobact-type"/>
</dbReference>
<evidence type="ECO:0000313" key="7">
    <source>
        <dbReference type="Proteomes" id="UP000317176"/>
    </source>
</evidence>
<sequence length="213" mass="23161">MTNWAMTYPLPPLNALRAFEAAARHLSFKLAAHELHVTPAAVGQQVKALEARLGVRLFDRLHKQLILTPAGQAYLPGISEGFRHIAEATSQLKPAGAVLLQLGVHGSIDLRRLDLAEFRSAHPDIGLRVLQPAGLHELVEGKVDLLIARGPSRHPGYRCDRIDEASGLGDWLIAPEGTADCPEVASFRAWLRALQAETPPANRRPRLVGIGGR</sequence>